<dbReference type="Gene3D" id="2.40.70.10">
    <property type="entry name" value="Acid Proteases"/>
    <property type="match status" value="1"/>
</dbReference>
<reference evidence="2" key="2">
    <citation type="submission" date="2025-08" db="UniProtKB">
        <authorList>
            <consortium name="RefSeq"/>
        </authorList>
    </citation>
    <scope>IDENTIFICATION</scope>
</reference>
<proteinExistence type="predicted"/>
<dbReference type="PANTHER" id="PTHR33067">
    <property type="entry name" value="RNA-DIRECTED DNA POLYMERASE-RELATED"/>
    <property type="match status" value="1"/>
</dbReference>
<dbReference type="RefSeq" id="XP_016730501.1">
    <property type="nucleotide sequence ID" value="XM_016875012.1"/>
</dbReference>
<organism evidence="1 2">
    <name type="scientific">Gossypium hirsutum</name>
    <name type="common">Upland cotton</name>
    <name type="synonym">Gossypium mexicanum</name>
    <dbReference type="NCBI Taxonomy" id="3635"/>
    <lineage>
        <taxon>Eukaryota</taxon>
        <taxon>Viridiplantae</taxon>
        <taxon>Streptophyta</taxon>
        <taxon>Embryophyta</taxon>
        <taxon>Tracheophyta</taxon>
        <taxon>Spermatophyta</taxon>
        <taxon>Magnoliopsida</taxon>
        <taxon>eudicotyledons</taxon>
        <taxon>Gunneridae</taxon>
        <taxon>Pentapetalae</taxon>
        <taxon>rosids</taxon>
        <taxon>malvids</taxon>
        <taxon>Malvales</taxon>
        <taxon>Malvaceae</taxon>
        <taxon>Malvoideae</taxon>
        <taxon>Gossypium</taxon>
    </lineage>
</organism>
<evidence type="ECO:0000313" key="1">
    <source>
        <dbReference type="Proteomes" id="UP000818029"/>
    </source>
</evidence>
<dbReference type="Proteomes" id="UP000818029">
    <property type="component" value="Chromosome D12"/>
</dbReference>
<name>A0A1U8MUI2_GOSHI</name>
<dbReference type="PANTHER" id="PTHR33067:SF39">
    <property type="entry name" value="TRANSCRIPTION FACTOR INTERACTOR AND REGULATOR CCHC(ZN) FAMILY"/>
    <property type="match status" value="1"/>
</dbReference>
<gene>
    <name evidence="2" type="primary">LOC107941446</name>
</gene>
<protein>
    <recommendedName>
        <fullName evidence="3">Aspartic peptidase DDI1-type domain-containing protein</fullName>
    </recommendedName>
</protein>
<dbReference type="AlphaFoldDB" id="A0A1U8MUI2"/>
<reference evidence="1" key="1">
    <citation type="journal article" date="2020" name="Nat. Genet.">
        <title>Genomic diversifications of five Gossypium allopolyploid species and their impact on cotton improvement.</title>
        <authorList>
            <person name="Chen Z.J."/>
            <person name="Sreedasyam A."/>
            <person name="Ando A."/>
            <person name="Song Q."/>
            <person name="De Santiago L.M."/>
            <person name="Hulse-Kemp A.M."/>
            <person name="Ding M."/>
            <person name="Ye W."/>
            <person name="Kirkbride R.C."/>
            <person name="Jenkins J."/>
            <person name="Plott C."/>
            <person name="Lovell J."/>
            <person name="Lin Y.M."/>
            <person name="Vaughn R."/>
            <person name="Liu B."/>
            <person name="Simpson S."/>
            <person name="Scheffler B.E."/>
            <person name="Wen L."/>
            <person name="Saski C.A."/>
            <person name="Grover C.E."/>
            <person name="Hu G."/>
            <person name="Conover J.L."/>
            <person name="Carlson J.W."/>
            <person name="Shu S."/>
            <person name="Boston L.B."/>
            <person name="Williams M."/>
            <person name="Peterson D.G."/>
            <person name="McGee K."/>
            <person name="Jones D.C."/>
            <person name="Wendel J.F."/>
            <person name="Stelly D.M."/>
            <person name="Grimwood J."/>
            <person name="Schmutz J."/>
        </authorList>
    </citation>
    <scope>NUCLEOTIDE SEQUENCE [LARGE SCALE GENOMIC DNA]</scope>
    <source>
        <strain evidence="1">cv. TM-1</strain>
    </source>
</reference>
<dbReference type="InterPro" id="IPR021109">
    <property type="entry name" value="Peptidase_aspartic_dom_sf"/>
</dbReference>
<dbReference type="PaxDb" id="3635-A0A1U8MUI2"/>
<accession>A0A1U8MUI2</accession>
<evidence type="ECO:0000313" key="2">
    <source>
        <dbReference type="RefSeq" id="XP_016730501.1"/>
    </source>
</evidence>
<dbReference type="GeneID" id="107941446"/>
<sequence>MVKKDALIQSQVATLKNLESQMGQLAMELRNRPQGTLPRNTKNPRKLGKQHCKVVTLRSGKTLEPKTVVIEDEPIGKKESRSIVEIPTPVEPELTNFDEVKSNLKQDVQLKKYLDVLKQLHINISLVEALEQMPNYVKLMKDILSKKKILLEYETTTLTKDCNVFLQNKLTSKLKDPGSFTIPCNISESYYGKTLCDLGVSNNLMPKSTFKLLGIGEVRPTTVTIQLTDQSLAYLKGKIEDVLILK</sequence>
<dbReference type="KEGG" id="ghi:107941446"/>
<keyword evidence="1" id="KW-1185">Reference proteome</keyword>
<evidence type="ECO:0008006" key="3">
    <source>
        <dbReference type="Google" id="ProtNLM"/>
    </source>
</evidence>